<dbReference type="EMBL" id="CP068053">
    <property type="protein sequence ID" value="QQT00612.1"/>
    <property type="molecule type" value="Genomic_DNA"/>
</dbReference>
<evidence type="ECO:0000313" key="3">
    <source>
        <dbReference type="EMBL" id="QQT00612.1"/>
    </source>
</evidence>
<dbReference type="Proteomes" id="UP000595254">
    <property type="component" value="Chromosome"/>
</dbReference>
<evidence type="ECO:0000313" key="4">
    <source>
        <dbReference type="Proteomes" id="UP000595254"/>
    </source>
</evidence>
<feature type="chain" id="PRO_5038778915" evidence="2">
    <location>
        <begin position="23"/>
        <end position="182"/>
    </location>
</feature>
<evidence type="ECO:0000256" key="2">
    <source>
        <dbReference type="SAM" id="SignalP"/>
    </source>
</evidence>
<keyword evidence="1 2" id="KW-0732">Signal</keyword>
<gene>
    <name evidence="3" type="ORF">I6J18_01330</name>
</gene>
<keyword evidence="3" id="KW-0449">Lipoprotein</keyword>
<organism evidence="3 4">
    <name type="scientific">Peribacillus psychrosaccharolyticus</name>
    <name type="common">Bacillus psychrosaccharolyticus</name>
    <dbReference type="NCBI Taxonomy" id="1407"/>
    <lineage>
        <taxon>Bacteria</taxon>
        <taxon>Bacillati</taxon>
        <taxon>Bacillota</taxon>
        <taxon>Bacilli</taxon>
        <taxon>Bacillales</taxon>
        <taxon>Bacillaceae</taxon>
        <taxon>Peribacillus</taxon>
    </lineage>
</organism>
<sequence>MKKILLLIAIVLILAGCSSKHTPDPNEKIESPEFKSYNGDQLRIGLIGEPPTIKEKNLIKFTSLELNQLDSSKYDAIFIMKEYLEQAAEDKYANVYRSTSIPFFFIQSKKSFIPFITKEISYRDADEFKDQTYATGFLQQNKEEYQSWGYGLYNDTVSEINIKDVYSRIFSTIESIKNGKEK</sequence>
<evidence type="ECO:0000256" key="1">
    <source>
        <dbReference type="ARBA" id="ARBA00022729"/>
    </source>
</evidence>
<accession>A0A974S0G4</accession>
<protein>
    <submittedName>
        <fullName evidence="3">Lipoprotein</fullName>
    </submittedName>
</protein>
<keyword evidence="4" id="KW-1185">Reference proteome</keyword>
<dbReference type="Pfam" id="PF08139">
    <property type="entry name" value="LPAM_1"/>
    <property type="match status" value="1"/>
</dbReference>
<dbReference type="AlphaFoldDB" id="A0A974S0G4"/>
<dbReference type="InterPro" id="IPR012640">
    <property type="entry name" value="Membr_lipoprot_lipid_attach_CS"/>
</dbReference>
<dbReference type="RefSeq" id="WP_201647809.1">
    <property type="nucleotide sequence ID" value="NZ_CP068053.1"/>
</dbReference>
<reference evidence="3 4" key="1">
    <citation type="submission" date="2021-01" db="EMBL/GenBank/DDBJ databases">
        <title>FDA dAtabase for Regulatory Grade micrObial Sequences (FDA-ARGOS): Supporting development and validation of Infectious Disease Dx tests.</title>
        <authorList>
            <person name="Nelson B."/>
            <person name="Plummer A."/>
            <person name="Tallon L."/>
            <person name="Sadzewicz L."/>
            <person name="Zhao X."/>
            <person name="Boylan J."/>
            <person name="Ott S."/>
            <person name="Bowen H."/>
            <person name="Vavikolanu K."/>
            <person name="Mehta A."/>
            <person name="Aluvathingal J."/>
            <person name="Nadendla S."/>
            <person name="Myers T."/>
            <person name="Yan Y."/>
            <person name="Sichtig H."/>
        </authorList>
    </citation>
    <scope>NUCLEOTIDE SEQUENCE [LARGE SCALE GENOMIC DNA]</scope>
    <source>
        <strain evidence="3 4">FDAARGOS_1161</strain>
    </source>
</reference>
<feature type="signal peptide" evidence="2">
    <location>
        <begin position="1"/>
        <end position="22"/>
    </location>
</feature>
<name>A0A974S0G4_PERPY</name>
<dbReference type="KEGG" id="ppsr:I6J18_01330"/>
<dbReference type="PROSITE" id="PS51257">
    <property type="entry name" value="PROKAR_LIPOPROTEIN"/>
    <property type="match status" value="1"/>
</dbReference>
<proteinExistence type="predicted"/>